<evidence type="ECO:0000313" key="2">
    <source>
        <dbReference type="EMBL" id="KAH0618866.1"/>
    </source>
</evidence>
<reference evidence="2 3" key="1">
    <citation type="journal article" date="2022" name="Gigascience">
        <title>A chromosome-level genome assembly and annotation of the desert horned lizard, Phrynosoma platyrhinos, provides insight into chromosomal rearrangements among reptiles.</title>
        <authorList>
            <person name="Koochekian N."/>
            <person name="Ascanio A."/>
            <person name="Farleigh K."/>
            <person name="Card D.C."/>
            <person name="Schield D.R."/>
            <person name="Castoe T.A."/>
            <person name="Jezkova T."/>
        </authorList>
    </citation>
    <scope>NUCLEOTIDE SEQUENCE [LARGE SCALE GENOMIC DNA]</scope>
    <source>
        <strain evidence="2">NK-2021</strain>
    </source>
</reference>
<accession>A0ABQ7SNC4</accession>
<dbReference type="EMBL" id="JAIPUX010005289">
    <property type="protein sequence ID" value="KAH0618866.1"/>
    <property type="molecule type" value="Genomic_DNA"/>
</dbReference>
<keyword evidence="3" id="KW-1185">Reference proteome</keyword>
<dbReference type="Proteomes" id="UP000826234">
    <property type="component" value="Unassembled WGS sequence"/>
</dbReference>
<dbReference type="Pfam" id="PF00794">
    <property type="entry name" value="PI3K_rbd"/>
    <property type="match status" value="1"/>
</dbReference>
<dbReference type="SUPFAM" id="SSF54236">
    <property type="entry name" value="Ubiquitin-like"/>
    <property type="match status" value="1"/>
</dbReference>
<sequence>MGEILRSGYSTKDYSLTGYVWSAVNLSPEHLGHGISLKVTVVYDSLQEPLTFTCDCNLPLVLPRWICSSTRHCATLMMNCVTLMWKTLYSNFVAWRNSCKSKQVENTCAENKGCSLKPIYMGFSHHLAQKAHIFPKGVIKHPLGSHEYIQHCRKFDIDIRLQLMKRKAVRSDLARTMNDDQSPSTLNHYVHLQERPIKQTITR</sequence>
<name>A0ABQ7SNC4_PHRPL</name>
<gene>
    <name evidence="2" type="ORF">JD844_018384</name>
</gene>
<dbReference type="InterPro" id="IPR029071">
    <property type="entry name" value="Ubiquitin-like_domsf"/>
</dbReference>
<feature type="domain" description="PI3K-RBD" evidence="1">
    <location>
        <begin position="140"/>
        <end position="167"/>
    </location>
</feature>
<organism evidence="2 3">
    <name type="scientific">Phrynosoma platyrhinos</name>
    <name type="common">Desert horned lizard</name>
    <dbReference type="NCBI Taxonomy" id="52577"/>
    <lineage>
        <taxon>Eukaryota</taxon>
        <taxon>Metazoa</taxon>
        <taxon>Chordata</taxon>
        <taxon>Craniata</taxon>
        <taxon>Vertebrata</taxon>
        <taxon>Euteleostomi</taxon>
        <taxon>Lepidosauria</taxon>
        <taxon>Squamata</taxon>
        <taxon>Bifurcata</taxon>
        <taxon>Unidentata</taxon>
        <taxon>Episquamata</taxon>
        <taxon>Toxicofera</taxon>
        <taxon>Iguania</taxon>
        <taxon>Phrynosomatidae</taxon>
        <taxon>Phrynosomatinae</taxon>
        <taxon>Phrynosoma</taxon>
    </lineage>
</organism>
<dbReference type="Gene3D" id="3.10.20.770">
    <property type="match status" value="1"/>
</dbReference>
<protein>
    <recommendedName>
        <fullName evidence="1">PI3K-RBD domain-containing protein</fullName>
    </recommendedName>
</protein>
<dbReference type="InterPro" id="IPR000341">
    <property type="entry name" value="PI3K_Ras-bd_dom"/>
</dbReference>
<evidence type="ECO:0000313" key="3">
    <source>
        <dbReference type="Proteomes" id="UP000826234"/>
    </source>
</evidence>
<comment type="caution">
    <text evidence="2">The sequence shown here is derived from an EMBL/GenBank/DDBJ whole genome shotgun (WGS) entry which is preliminary data.</text>
</comment>
<evidence type="ECO:0000259" key="1">
    <source>
        <dbReference type="Pfam" id="PF00794"/>
    </source>
</evidence>
<proteinExistence type="predicted"/>